<feature type="transmembrane region" description="Helical" evidence="9">
    <location>
        <begin position="58"/>
        <end position="76"/>
    </location>
</feature>
<comment type="function">
    <text evidence="9 10">This protein specifically catalyzes the removal of signal peptides from prolipoproteins.</text>
</comment>
<keyword evidence="2 9" id="KW-1003">Cell membrane</keyword>
<evidence type="ECO:0000256" key="1">
    <source>
        <dbReference type="ARBA" id="ARBA00006139"/>
    </source>
</evidence>
<evidence type="ECO:0000256" key="4">
    <source>
        <dbReference type="ARBA" id="ARBA00022692"/>
    </source>
</evidence>
<evidence type="ECO:0000256" key="9">
    <source>
        <dbReference type="HAMAP-Rule" id="MF_00161"/>
    </source>
</evidence>
<keyword evidence="8 9" id="KW-0472">Membrane</keyword>
<dbReference type="GO" id="GO:0006508">
    <property type="term" value="P:proteolysis"/>
    <property type="evidence" value="ECO:0007669"/>
    <property type="project" value="UniProtKB-KW"/>
</dbReference>
<dbReference type="Pfam" id="PF01252">
    <property type="entry name" value="Peptidase_A8"/>
    <property type="match status" value="1"/>
</dbReference>
<dbReference type="EMBL" id="JACRTE010000006">
    <property type="protein sequence ID" value="MBC8596587.1"/>
    <property type="molecule type" value="Genomic_DNA"/>
</dbReference>
<name>A0A926FD86_9FIRM</name>
<dbReference type="AlphaFoldDB" id="A0A926FD86"/>
<evidence type="ECO:0000256" key="10">
    <source>
        <dbReference type="RuleBase" id="RU000594"/>
    </source>
</evidence>
<keyword evidence="7 9" id="KW-1133">Transmembrane helix</keyword>
<sequence>MLYVILSVVLVIADQLTKALTVKNIPFEESINVISGILSFTYIKNTGAAWGIFSGRRYFFIIFTALVLIALTFVIIKKRTPNKIFNFAISLIYAGAVGNFLDRIFRHGSVVDMIKLDFINYPVFNFADCCVVVGAVLLCVYIVFYYDADKARKKEKTAESSEENGNG</sequence>
<reference evidence="12" key="1">
    <citation type="submission" date="2020-08" db="EMBL/GenBank/DDBJ databases">
        <title>Genome public.</title>
        <authorList>
            <person name="Liu C."/>
            <person name="Sun Q."/>
        </authorList>
    </citation>
    <scope>NUCLEOTIDE SEQUENCE</scope>
    <source>
        <strain evidence="12">NSJ-50</strain>
    </source>
</reference>
<evidence type="ECO:0000256" key="3">
    <source>
        <dbReference type="ARBA" id="ARBA00022670"/>
    </source>
</evidence>
<evidence type="ECO:0000256" key="6">
    <source>
        <dbReference type="ARBA" id="ARBA00022801"/>
    </source>
</evidence>
<feature type="active site" evidence="9">
    <location>
        <position position="112"/>
    </location>
</feature>
<keyword evidence="3 9" id="KW-0645">Protease</keyword>
<evidence type="ECO:0000256" key="2">
    <source>
        <dbReference type="ARBA" id="ARBA00022475"/>
    </source>
</evidence>
<protein>
    <recommendedName>
        <fullName evidence="9">Lipoprotein signal peptidase</fullName>
        <ecNumber evidence="9">3.4.23.36</ecNumber>
    </recommendedName>
    <alternativeName>
        <fullName evidence="9">Prolipoprotein signal peptidase</fullName>
    </alternativeName>
    <alternativeName>
        <fullName evidence="9">Signal peptidase II</fullName>
        <shortName evidence="9">SPase II</shortName>
    </alternativeName>
</protein>
<dbReference type="HAMAP" id="MF_00161">
    <property type="entry name" value="LspA"/>
    <property type="match status" value="1"/>
</dbReference>
<comment type="caution">
    <text evidence="12">The sequence shown here is derived from an EMBL/GenBank/DDBJ whole genome shotgun (WGS) entry which is preliminary data.</text>
</comment>
<comment type="pathway">
    <text evidence="9">Protein modification; lipoprotein biosynthesis (signal peptide cleavage).</text>
</comment>
<comment type="caution">
    <text evidence="9">Lacks conserved residue(s) required for the propagation of feature annotation.</text>
</comment>
<comment type="catalytic activity">
    <reaction evidence="9 10">
        <text>Release of signal peptides from bacterial membrane prolipoproteins. Hydrolyzes -Xaa-Yaa-Zaa-|-(S,diacylglyceryl)Cys-, in which Xaa is hydrophobic (preferably Leu), and Yaa (Ala or Ser) and Zaa (Gly or Ala) have small, neutral side chains.</text>
        <dbReference type="EC" id="3.4.23.36"/>
    </reaction>
</comment>
<evidence type="ECO:0000256" key="5">
    <source>
        <dbReference type="ARBA" id="ARBA00022750"/>
    </source>
</evidence>
<dbReference type="PRINTS" id="PR00781">
    <property type="entry name" value="LIPOSIGPTASE"/>
</dbReference>
<dbReference type="EC" id="3.4.23.36" evidence="9"/>
<dbReference type="PROSITE" id="PS00855">
    <property type="entry name" value="SPASE_II"/>
    <property type="match status" value="1"/>
</dbReference>
<evidence type="ECO:0000256" key="7">
    <source>
        <dbReference type="ARBA" id="ARBA00022989"/>
    </source>
</evidence>
<keyword evidence="5 9" id="KW-0064">Aspartyl protease</keyword>
<proteinExistence type="inferred from homology"/>
<comment type="subcellular location">
    <subcellularLocation>
        <location evidence="9">Cell membrane</location>
        <topology evidence="9">Multi-pass membrane protein</topology>
    </subcellularLocation>
</comment>
<dbReference type="RefSeq" id="WP_262432044.1">
    <property type="nucleotide sequence ID" value="NZ_JACRTE010000006.1"/>
</dbReference>
<feature type="transmembrane region" description="Helical" evidence="9">
    <location>
        <begin position="83"/>
        <end position="101"/>
    </location>
</feature>
<keyword evidence="6 9" id="KW-0378">Hydrolase</keyword>
<accession>A0A926FD86</accession>
<evidence type="ECO:0000256" key="8">
    <source>
        <dbReference type="ARBA" id="ARBA00023136"/>
    </source>
</evidence>
<dbReference type="PANTHER" id="PTHR33695">
    <property type="entry name" value="LIPOPROTEIN SIGNAL PEPTIDASE"/>
    <property type="match status" value="1"/>
</dbReference>
<gene>
    <name evidence="9 12" type="primary">lspA</name>
    <name evidence="12" type="ORF">H8706_06850</name>
</gene>
<dbReference type="PANTHER" id="PTHR33695:SF1">
    <property type="entry name" value="LIPOPROTEIN SIGNAL PEPTIDASE"/>
    <property type="match status" value="1"/>
</dbReference>
<dbReference type="NCBIfam" id="TIGR00077">
    <property type="entry name" value="lspA"/>
    <property type="match status" value="1"/>
</dbReference>
<evidence type="ECO:0000256" key="11">
    <source>
        <dbReference type="RuleBase" id="RU004181"/>
    </source>
</evidence>
<evidence type="ECO:0000313" key="13">
    <source>
        <dbReference type="Proteomes" id="UP000647416"/>
    </source>
</evidence>
<dbReference type="GO" id="GO:0005886">
    <property type="term" value="C:plasma membrane"/>
    <property type="evidence" value="ECO:0007669"/>
    <property type="project" value="UniProtKB-SubCell"/>
</dbReference>
<dbReference type="GO" id="GO:0004190">
    <property type="term" value="F:aspartic-type endopeptidase activity"/>
    <property type="evidence" value="ECO:0007669"/>
    <property type="project" value="UniProtKB-UniRule"/>
</dbReference>
<evidence type="ECO:0000313" key="12">
    <source>
        <dbReference type="EMBL" id="MBC8596587.1"/>
    </source>
</evidence>
<keyword evidence="13" id="KW-1185">Reference proteome</keyword>
<feature type="active site" evidence="9">
    <location>
        <position position="128"/>
    </location>
</feature>
<organism evidence="12 13">
    <name type="scientific">Qingrenia yutianensis</name>
    <dbReference type="NCBI Taxonomy" id="2763676"/>
    <lineage>
        <taxon>Bacteria</taxon>
        <taxon>Bacillati</taxon>
        <taxon>Bacillota</taxon>
        <taxon>Clostridia</taxon>
        <taxon>Eubacteriales</taxon>
        <taxon>Oscillospiraceae</taxon>
        <taxon>Qingrenia</taxon>
    </lineage>
</organism>
<dbReference type="Proteomes" id="UP000647416">
    <property type="component" value="Unassembled WGS sequence"/>
</dbReference>
<comment type="similarity">
    <text evidence="1 9 11">Belongs to the peptidase A8 family.</text>
</comment>
<dbReference type="InterPro" id="IPR001872">
    <property type="entry name" value="Peptidase_A8"/>
</dbReference>
<keyword evidence="4 9" id="KW-0812">Transmembrane</keyword>
<feature type="transmembrane region" description="Helical" evidence="9">
    <location>
        <begin position="121"/>
        <end position="146"/>
    </location>
</feature>